<name>A0A1U9KB97_9BACL</name>
<dbReference type="OrthoDB" id="2381770at2"/>
<dbReference type="GO" id="GO:0047429">
    <property type="term" value="F:nucleoside triphosphate diphosphatase activity"/>
    <property type="evidence" value="ECO:0007669"/>
    <property type="project" value="InterPro"/>
</dbReference>
<dbReference type="Proteomes" id="UP000188603">
    <property type="component" value="Chromosome"/>
</dbReference>
<evidence type="ECO:0000313" key="2">
    <source>
        <dbReference type="Proteomes" id="UP000188603"/>
    </source>
</evidence>
<dbReference type="InterPro" id="IPR025984">
    <property type="entry name" value="DCTPP"/>
</dbReference>
<dbReference type="EMBL" id="CP019699">
    <property type="protein sequence ID" value="AQS57286.1"/>
    <property type="molecule type" value="Genomic_DNA"/>
</dbReference>
<dbReference type="RefSeq" id="WP_077721156.1">
    <property type="nucleotide sequence ID" value="NZ_CP019699.1"/>
</dbReference>
<organism evidence="1 2">
    <name type="scientific">Novibacillus thermophilus</name>
    <dbReference type="NCBI Taxonomy" id="1471761"/>
    <lineage>
        <taxon>Bacteria</taxon>
        <taxon>Bacillati</taxon>
        <taxon>Bacillota</taxon>
        <taxon>Bacilli</taxon>
        <taxon>Bacillales</taxon>
        <taxon>Thermoactinomycetaceae</taxon>
        <taxon>Novibacillus</taxon>
    </lineage>
</organism>
<evidence type="ECO:0000313" key="1">
    <source>
        <dbReference type="EMBL" id="AQS57286.1"/>
    </source>
</evidence>
<accession>A0A1U9KB97</accession>
<dbReference type="AlphaFoldDB" id="A0A1U9KB97"/>
<dbReference type="KEGG" id="ntr:B0W44_17610"/>
<sequence length="104" mass="12295">MERPREKGMHIAKNLKVLEWLKSEILDQVAGLYRYMMHGKYERAIDCLASLTVAVYVMARRIGFSFRDLESAVLKKLRENVRDGHQMEEWYGDLSALDEYLNKR</sequence>
<dbReference type="Pfam" id="PF12643">
    <property type="entry name" value="MazG-like"/>
    <property type="match status" value="1"/>
</dbReference>
<gene>
    <name evidence="1" type="ORF">B0W44_17610</name>
</gene>
<evidence type="ECO:0008006" key="3">
    <source>
        <dbReference type="Google" id="ProtNLM"/>
    </source>
</evidence>
<protein>
    <recommendedName>
        <fullName evidence="3">MazG-like family protein</fullName>
    </recommendedName>
</protein>
<proteinExistence type="predicted"/>
<dbReference type="STRING" id="1471761.B0W44_17610"/>
<dbReference type="GO" id="GO:0009143">
    <property type="term" value="P:nucleoside triphosphate catabolic process"/>
    <property type="evidence" value="ECO:0007669"/>
    <property type="project" value="InterPro"/>
</dbReference>
<reference evidence="1 2" key="1">
    <citation type="journal article" date="2015" name="Int. J. Syst. Evol. Microbiol.">
        <title>Novibacillus thermophilus gen. nov., sp. nov., a Gram-staining-negative and moderately thermophilic member of the family Thermoactinomycetaceae.</title>
        <authorList>
            <person name="Yang G."/>
            <person name="Chen J."/>
            <person name="Zhou S."/>
        </authorList>
    </citation>
    <scope>NUCLEOTIDE SEQUENCE [LARGE SCALE GENOMIC DNA]</scope>
    <source>
        <strain evidence="1 2">SG-1</strain>
    </source>
</reference>
<keyword evidence="2" id="KW-1185">Reference proteome</keyword>